<sequence>MKLDVTPQVRLLLLASAALALAATFLLIGASGNWSFVLPFRGAKLAAMVLVAYAIAVSSVLFQSITHNRILTPAIMGFDTLYLLIQAVIIFTLGGNLPGVAPLADLGGANVRFAVEVVLMTGFACLLFRALFTGAAHSLHLMLLAGIVFGLLFRSLSSFVMRLIDPNEFMVLQDRMFASFNSIQTSLLWVATVAVALASLLAWRLRQRYDVLALGRDIAVNLGIDYRRTVMLTLALIAVMVSVSTALVGPVTFFGLLVSNLAYVTAGSDKHKHLLPMAVLWGVVCLVGGQLLLERVLELNATVSVVIEFSGGLLFLFLITRRKQP</sequence>
<keyword evidence="6 8" id="KW-1133">Transmembrane helix</keyword>
<evidence type="ECO:0000256" key="1">
    <source>
        <dbReference type="ARBA" id="ARBA00004651"/>
    </source>
</evidence>
<feature type="transmembrane region" description="Helical" evidence="8">
    <location>
        <begin position="74"/>
        <end position="93"/>
    </location>
</feature>
<keyword evidence="5 8" id="KW-0812">Transmembrane</keyword>
<dbReference type="Gene3D" id="1.10.3470.10">
    <property type="entry name" value="ABC transporter involved in vitamin B12 uptake, BtuC"/>
    <property type="match status" value="1"/>
</dbReference>
<evidence type="ECO:0000256" key="4">
    <source>
        <dbReference type="ARBA" id="ARBA00022475"/>
    </source>
</evidence>
<keyword evidence="10" id="KW-1185">Reference proteome</keyword>
<feature type="transmembrane region" description="Helical" evidence="8">
    <location>
        <begin position="183"/>
        <end position="203"/>
    </location>
</feature>
<dbReference type="EMBL" id="CP140152">
    <property type="protein sequence ID" value="WQH06380.1"/>
    <property type="molecule type" value="Genomic_DNA"/>
</dbReference>
<protein>
    <submittedName>
        <fullName evidence="9">Iron chelate uptake ABC transporter family permease subunit</fullName>
    </submittedName>
</protein>
<keyword evidence="3" id="KW-0813">Transport</keyword>
<feature type="transmembrane region" description="Helical" evidence="8">
    <location>
        <begin position="139"/>
        <end position="163"/>
    </location>
</feature>
<dbReference type="InterPro" id="IPR037294">
    <property type="entry name" value="ABC_BtuC-like"/>
</dbReference>
<feature type="transmembrane region" description="Helical" evidence="8">
    <location>
        <begin position="273"/>
        <end position="293"/>
    </location>
</feature>
<dbReference type="PANTHER" id="PTHR30472">
    <property type="entry name" value="FERRIC ENTEROBACTIN TRANSPORT SYSTEM PERMEASE PROTEIN"/>
    <property type="match status" value="1"/>
</dbReference>
<evidence type="ECO:0000256" key="2">
    <source>
        <dbReference type="ARBA" id="ARBA00007935"/>
    </source>
</evidence>
<feature type="transmembrane region" description="Helical" evidence="8">
    <location>
        <begin position="42"/>
        <end position="62"/>
    </location>
</feature>
<proteinExistence type="inferred from homology"/>
<evidence type="ECO:0000313" key="9">
    <source>
        <dbReference type="EMBL" id="WQH06380.1"/>
    </source>
</evidence>
<gene>
    <name evidence="9" type="ORF">SR858_08675</name>
</gene>
<evidence type="ECO:0000256" key="8">
    <source>
        <dbReference type="SAM" id="Phobius"/>
    </source>
</evidence>
<dbReference type="Pfam" id="PF01032">
    <property type="entry name" value="FecCD"/>
    <property type="match status" value="1"/>
</dbReference>
<evidence type="ECO:0000256" key="7">
    <source>
        <dbReference type="ARBA" id="ARBA00023136"/>
    </source>
</evidence>
<dbReference type="Proteomes" id="UP001326110">
    <property type="component" value="Chromosome"/>
</dbReference>
<accession>A0ABZ0Y4Y8</accession>
<dbReference type="CDD" id="cd06550">
    <property type="entry name" value="TM_ABC_iron-siderophores_like"/>
    <property type="match status" value="1"/>
</dbReference>
<evidence type="ECO:0000313" key="10">
    <source>
        <dbReference type="Proteomes" id="UP001326110"/>
    </source>
</evidence>
<evidence type="ECO:0000256" key="3">
    <source>
        <dbReference type="ARBA" id="ARBA00022448"/>
    </source>
</evidence>
<comment type="subcellular location">
    <subcellularLocation>
        <location evidence="1">Cell membrane</location>
        <topology evidence="1">Multi-pass membrane protein</topology>
    </subcellularLocation>
</comment>
<reference evidence="9 10" key="1">
    <citation type="submission" date="2023-11" db="EMBL/GenBank/DDBJ databases">
        <title>MicrobeMod: A computational toolkit for identifying prokaryotic methylation and restriction-modification with nanopore sequencing.</title>
        <authorList>
            <person name="Crits-Christoph A."/>
            <person name="Kang S.C."/>
            <person name="Lee H."/>
            <person name="Ostrov N."/>
        </authorList>
    </citation>
    <scope>NUCLEOTIDE SEQUENCE [LARGE SCALE GENOMIC DNA]</scope>
    <source>
        <strain evidence="9 10">ATCC 25935</strain>
    </source>
</reference>
<keyword evidence="4" id="KW-1003">Cell membrane</keyword>
<comment type="similarity">
    <text evidence="2">Belongs to the binding-protein-dependent transport system permease family. FecCD subfamily.</text>
</comment>
<evidence type="ECO:0000256" key="5">
    <source>
        <dbReference type="ARBA" id="ARBA00022692"/>
    </source>
</evidence>
<feature type="transmembrane region" description="Helical" evidence="8">
    <location>
        <begin position="299"/>
        <end position="319"/>
    </location>
</feature>
<dbReference type="RefSeq" id="WP_019922359.1">
    <property type="nucleotide sequence ID" value="NZ_CP140152.1"/>
</dbReference>
<dbReference type="PANTHER" id="PTHR30472:SF19">
    <property type="entry name" value="PETROBACTIN IMPORT SYSTEM PERMEASE PROTEIN YCLO"/>
    <property type="match status" value="1"/>
</dbReference>
<dbReference type="GeneID" id="43164053"/>
<feature type="transmembrane region" description="Helical" evidence="8">
    <location>
        <begin position="12"/>
        <end position="30"/>
    </location>
</feature>
<keyword evidence="7 8" id="KW-0472">Membrane</keyword>
<organism evidence="9 10">
    <name type="scientific">Duganella zoogloeoides</name>
    <dbReference type="NCBI Taxonomy" id="75659"/>
    <lineage>
        <taxon>Bacteria</taxon>
        <taxon>Pseudomonadati</taxon>
        <taxon>Pseudomonadota</taxon>
        <taxon>Betaproteobacteria</taxon>
        <taxon>Burkholderiales</taxon>
        <taxon>Oxalobacteraceae</taxon>
        <taxon>Telluria group</taxon>
        <taxon>Duganella</taxon>
    </lineage>
</organism>
<dbReference type="SUPFAM" id="SSF81345">
    <property type="entry name" value="ABC transporter involved in vitamin B12 uptake, BtuC"/>
    <property type="match status" value="1"/>
</dbReference>
<name>A0ABZ0Y4Y8_9BURK</name>
<evidence type="ECO:0000256" key="6">
    <source>
        <dbReference type="ARBA" id="ARBA00022989"/>
    </source>
</evidence>
<feature type="transmembrane region" description="Helical" evidence="8">
    <location>
        <begin position="113"/>
        <end position="132"/>
    </location>
</feature>
<dbReference type="InterPro" id="IPR000522">
    <property type="entry name" value="ABC_transptr_permease_BtuC"/>
</dbReference>